<comment type="caution">
    <text evidence="1">The sequence shown here is derived from an EMBL/GenBank/DDBJ whole genome shotgun (WGS) entry which is preliminary data.</text>
</comment>
<gene>
    <name evidence="1" type="ORF">EZS28_028445</name>
</gene>
<organism evidence="1 2">
    <name type="scientific">Streblomastix strix</name>
    <dbReference type="NCBI Taxonomy" id="222440"/>
    <lineage>
        <taxon>Eukaryota</taxon>
        <taxon>Metamonada</taxon>
        <taxon>Preaxostyla</taxon>
        <taxon>Oxymonadida</taxon>
        <taxon>Streblomastigidae</taxon>
        <taxon>Streblomastix</taxon>
    </lineage>
</organism>
<evidence type="ECO:0000313" key="1">
    <source>
        <dbReference type="EMBL" id="KAA6376028.1"/>
    </source>
</evidence>
<dbReference type="Proteomes" id="UP000324800">
    <property type="component" value="Unassembled WGS sequence"/>
</dbReference>
<protein>
    <submittedName>
        <fullName evidence="1">Uncharacterized protein</fullName>
    </submittedName>
</protein>
<dbReference type="AlphaFoldDB" id="A0A5J4UZZ6"/>
<feature type="non-terminal residue" evidence="1">
    <location>
        <position position="254"/>
    </location>
</feature>
<name>A0A5J4UZZ6_9EUKA</name>
<proteinExistence type="predicted"/>
<accession>A0A5J4UZZ6</accession>
<dbReference type="EMBL" id="SNRW01010810">
    <property type="protein sequence ID" value="KAA6376028.1"/>
    <property type="molecule type" value="Genomic_DNA"/>
</dbReference>
<evidence type="ECO:0000313" key="2">
    <source>
        <dbReference type="Proteomes" id="UP000324800"/>
    </source>
</evidence>
<reference evidence="1 2" key="1">
    <citation type="submission" date="2019-03" db="EMBL/GenBank/DDBJ databases">
        <title>Single cell metagenomics reveals metabolic interactions within the superorganism composed of flagellate Streblomastix strix and complex community of Bacteroidetes bacteria on its surface.</title>
        <authorList>
            <person name="Treitli S.C."/>
            <person name="Kolisko M."/>
            <person name="Husnik F."/>
            <person name="Keeling P."/>
            <person name="Hampl V."/>
        </authorList>
    </citation>
    <scope>NUCLEOTIDE SEQUENCE [LARGE SCALE GENOMIC DNA]</scope>
    <source>
        <strain evidence="1">ST1C</strain>
    </source>
</reference>
<sequence length="254" mass="29604">MVSAKNNVAIRIDTLRNKECKRVKETVLRKRSRIATVEQNIGNKETGMKIEENNGLLTAQHPTEITTFHDEVLNQSVGNMEERRLLTGELDKYLTFTHRGIHNTQIGMHFGFSKAQKQFAKTIQITIDRMRSSSQGQQLLKKEIEWIVEEFRKYGQMIIENKRPQVSPTKLVLEKIKTNNSEKNYHTILSFNQYLATASNTQVFGQDEFTYLRNYRFMDKCNLILGIDLSQIGSRQVIAHIEQIHIYFYFISVN</sequence>
<dbReference type="OrthoDB" id="420169at2759"/>